<comment type="caution">
    <text evidence="1">The sequence shown here is derived from an EMBL/GenBank/DDBJ whole genome shotgun (WGS) entry which is preliminary data.</text>
</comment>
<organism evidence="1 2">
    <name type="scientific">Bacteroides xylanisolvens</name>
    <dbReference type="NCBI Taxonomy" id="371601"/>
    <lineage>
        <taxon>Bacteria</taxon>
        <taxon>Pseudomonadati</taxon>
        <taxon>Bacteroidota</taxon>
        <taxon>Bacteroidia</taxon>
        <taxon>Bacteroidales</taxon>
        <taxon>Bacteroidaceae</taxon>
        <taxon>Bacteroides</taxon>
    </lineage>
</organism>
<protein>
    <submittedName>
        <fullName evidence="1">Uncharacterized protein</fullName>
    </submittedName>
</protein>
<gene>
    <name evidence="1" type="ORF">LD004_09545</name>
</gene>
<evidence type="ECO:0000313" key="1">
    <source>
        <dbReference type="EMBL" id="MCA4703861.1"/>
    </source>
</evidence>
<reference evidence="1" key="1">
    <citation type="submission" date="2023-08" db="EMBL/GenBank/DDBJ databases">
        <title>Mucin Metabolism Genes Underlie the Key Renovations of Bacteroides xylanisolvens Genomes in Captive Great Apes.</title>
        <authorList>
            <person name="Nishida A.H."/>
        </authorList>
    </citation>
    <scope>NUCLEOTIDE SEQUENCE</scope>
    <source>
        <strain evidence="1">P13.H9</strain>
    </source>
</reference>
<accession>A0AAW4SY85</accession>
<dbReference type="RefSeq" id="WP_153882634.1">
    <property type="nucleotide sequence ID" value="NZ_JAIWXC010000016.1"/>
</dbReference>
<dbReference type="Proteomes" id="UP001198461">
    <property type="component" value="Unassembled WGS sequence"/>
</dbReference>
<name>A0AAW4SY85_9BACE</name>
<dbReference type="AlphaFoldDB" id="A0AAW4SY85"/>
<proteinExistence type="predicted"/>
<sequence length="46" mass="4782">MKRGSIDSVLVTTGLRICGVSPMCCGGTFRIPSTIGLTSYPSFSAL</sequence>
<evidence type="ECO:0000313" key="2">
    <source>
        <dbReference type="Proteomes" id="UP001198461"/>
    </source>
</evidence>
<dbReference type="EMBL" id="JAIWYE010000018">
    <property type="protein sequence ID" value="MCA4703861.1"/>
    <property type="molecule type" value="Genomic_DNA"/>
</dbReference>